<accession>A0ABY4L0V2</accession>
<evidence type="ECO:0000256" key="1">
    <source>
        <dbReference type="SAM" id="MobiDB-lite"/>
    </source>
</evidence>
<dbReference type="GO" id="GO:0032259">
    <property type="term" value="P:methylation"/>
    <property type="evidence" value="ECO:0007669"/>
    <property type="project" value="UniProtKB-KW"/>
</dbReference>
<feature type="region of interest" description="Disordered" evidence="1">
    <location>
        <begin position="211"/>
        <end position="233"/>
    </location>
</feature>
<dbReference type="InterPro" id="IPR041698">
    <property type="entry name" value="Methyltransf_25"/>
</dbReference>
<feature type="domain" description="Methyltransferase" evidence="2">
    <location>
        <begin position="52"/>
        <end position="142"/>
    </location>
</feature>
<keyword evidence="3" id="KW-0808">Transferase</keyword>
<dbReference type="SUPFAM" id="SSF53335">
    <property type="entry name" value="S-adenosyl-L-methionine-dependent methyltransferases"/>
    <property type="match status" value="1"/>
</dbReference>
<dbReference type="InterPro" id="IPR029063">
    <property type="entry name" value="SAM-dependent_MTases_sf"/>
</dbReference>
<dbReference type="InterPro" id="IPR050508">
    <property type="entry name" value="Methyltransf_Superfamily"/>
</dbReference>
<reference evidence="3 4" key="1">
    <citation type="submission" date="2020-04" db="EMBL/GenBank/DDBJ databases">
        <title>Thermobifida alba genome sequencing and assembly.</title>
        <authorList>
            <person name="Luzics S."/>
            <person name="Horvath B."/>
            <person name="Nagy I."/>
            <person name="Toth A."/>
            <person name="Nagy I."/>
            <person name="Kukolya J."/>
        </authorList>
    </citation>
    <scope>NUCLEOTIDE SEQUENCE [LARGE SCALE GENOMIC DNA]</scope>
    <source>
        <strain evidence="3 4">DSM 43795</strain>
    </source>
</reference>
<dbReference type="GO" id="GO:0008168">
    <property type="term" value="F:methyltransferase activity"/>
    <property type="evidence" value="ECO:0007669"/>
    <property type="project" value="UniProtKB-KW"/>
</dbReference>
<proteinExistence type="predicted"/>
<dbReference type="PANTHER" id="PTHR42912">
    <property type="entry name" value="METHYLTRANSFERASE"/>
    <property type="match status" value="1"/>
</dbReference>
<dbReference type="CDD" id="cd02440">
    <property type="entry name" value="AdoMet_MTases"/>
    <property type="match status" value="1"/>
</dbReference>
<evidence type="ECO:0000313" key="3">
    <source>
        <dbReference type="EMBL" id="UPT20108.1"/>
    </source>
</evidence>
<protein>
    <submittedName>
        <fullName evidence="3">Methyltransferase domain-containing protein</fullName>
    </submittedName>
</protein>
<organism evidence="3 4">
    <name type="scientific">Thermobifida alba</name>
    <name type="common">Thermomonospora alba</name>
    <dbReference type="NCBI Taxonomy" id="53522"/>
    <lineage>
        <taxon>Bacteria</taxon>
        <taxon>Bacillati</taxon>
        <taxon>Actinomycetota</taxon>
        <taxon>Actinomycetes</taxon>
        <taxon>Streptosporangiales</taxon>
        <taxon>Nocardiopsidaceae</taxon>
        <taxon>Thermobifida</taxon>
    </lineage>
</organism>
<sequence length="233" mass="25111">MTESLLRTVRASYDAIAADYAALFDDEPCRPLDRALLAAFAELVRDSGAGPVADLGCGPGRVTAHLHSLGVEVFGVDLSPRMVALARAGYPHLRFVEGRLDSLGVADGSLGGVVSWYSIIHTPPERLPAVLAEFHRVLVPGGHLLLAFQVGDEPLRLREAFGRAVELDFLRWRPDRVAEALERARFSVTARTLRQPDGTERVPQACLLARRSGAGKPPEAAAAAHHGDVSTRK</sequence>
<keyword evidence="4" id="KW-1185">Reference proteome</keyword>
<evidence type="ECO:0000313" key="4">
    <source>
        <dbReference type="Proteomes" id="UP000832041"/>
    </source>
</evidence>
<gene>
    <name evidence="3" type="ORF">FOF52_03275</name>
</gene>
<dbReference type="Pfam" id="PF13649">
    <property type="entry name" value="Methyltransf_25"/>
    <property type="match status" value="1"/>
</dbReference>
<evidence type="ECO:0000259" key="2">
    <source>
        <dbReference type="Pfam" id="PF13649"/>
    </source>
</evidence>
<dbReference type="EMBL" id="CP051627">
    <property type="protein sequence ID" value="UPT20108.1"/>
    <property type="molecule type" value="Genomic_DNA"/>
</dbReference>
<name>A0ABY4L0V2_THEAE</name>
<dbReference type="Proteomes" id="UP000832041">
    <property type="component" value="Chromosome"/>
</dbReference>
<dbReference type="PANTHER" id="PTHR42912:SF95">
    <property type="entry name" value="METHYLTRANSFERASE TYPE 11 DOMAIN-CONTAINING PROTEIN"/>
    <property type="match status" value="1"/>
</dbReference>
<dbReference type="RefSeq" id="WP_248592354.1">
    <property type="nucleotide sequence ID" value="NZ_BAABEB010000012.1"/>
</dbReference>
<dbReference type="Gene3D" id="3.40.50.150">
    <property type="entry name" value="Vaccinia Virus protein VP39"/>
    <property type="match status" value="1"/>
</dbReference>
<keyword evidence="3" id="KW-0489">Methyltransferase</keyword>